<dbReference type="InterPro" id="IPR007267">
    <property type="entry name" value="GtrA_DPMS_TM"/>
</dbReference>
<evidence type="ECO:0000313" key="8">
    <source>
        <dbReference type="EMBL" id="MFC6178455.1"/>
    </source>
</evidence>
<dbReference type="InterPro" id="IPR051401">
    <property type="entry name" value="GtrA_CellWall_Glycosyl"/>
</dbReference>
<protein>
    <submittedName>
        <fullName evidence="8">GtrA family protein</fullName>
    </submittedName>
</protein>
<evidence type="ECO:0000256" key="4">
    <source>
        <dbReference type="ARBA" id="ARBA00022989"/>
    </source>
</evidence>
<evidence type="ECO:0000256" key="6">
    <source>
        <dbReference type="SAM" id="Phobius"/>
    </source>
</evidence>
<dbReference type="EMBL" id="JBHSSG010000008">
    <property type="protein sequence ID" value="MFC6178455.1"/>
    <property type="molecule type" value="Genomic_DNA"/>
</dbReference>
<evidence type="ECO:0000256" key="2">
    <source>
        <dbReference type="ARBA" id="ARBA00009399"/>
    </source>
</evidence>
<feature type="transmembrane region" description="Helical" evidence="6">
    <location>
        <begin position="110"/>
        <end position="132"/>
    </location>
</feature>
<name>A0ABW1RSP3_9LACO</name>
<comment type="subcellular location">
    <subcellularLocation>
        <location evidence="1">Membrane</location>
        <topology evidence="1">Multi-pass membrane protein</topology>
    </subcellularLocation>
</comment>
<organism evidence="8 9">
    <name type="scientific">Weissella sagaensis</name>
    <dbReference type="NCBI Taxonomy" id="2559928"/>
    <lineage>
        <taxon>Bacteria</taxon>
        <taxon>Bacillati</taxon>
        <taxon>Bacillota</taxon>
        <taxon>Bacilli</taxon>
        <taxon>Lactobacillales</taxon>
        <taxon>Lactobacillaceae</taxon>
        <taxon>Weissella</taxon>
    </lineage>
</organism>
<feature type="domain" description="GtrA/DPMS transmembrane" evidence="7">
    <location>
        <begin position="17"/>
        <end position="133"/>
    </location>
</feature>
<dbReference type="Proteomes" id="UP001596158">
    <property type="component" value="Unassembled WGS sequence"/>
</dbReference>
<evidence type="ECO:0000256" key="3">
    <source>
        <dbReference type="ARBA" id="ARBA00022692"/>
    </source>
</evidence>
<keyword evidence="9" id="KW-1185">Reference proteome</keyword>
<feature type="transmembrane region" description="Helical" evidence="6">
    <location>
        <begin position="15"/>
        <end position="34"/>
    </location>
</feature>
<dbReference type="PANTHER" id="PTHR38459:SF5">
    <property type="entry name" value="CELL WALL TEICHOIC ACID GLYCOSYLATION PROTEIN GTCA"/>
    <property type="match status" value="1"/>
</dbReference>
<comment type="caution">
    <text evidence="8">The sequence shown here is derived from an EMBL/GenBank/DDBJ whole genome shotgun (WGS) entry which is preliminary data.</text>
</comment>
<dbReference type="RefSeq" id="WP_042492889.1">
    <property type="nucleotide sequence ID" value="NZ_BJDT01000002.1"/>
</dbReference>
<feature type="transmembrane region" description="Helical" evidence="6">
    <location>
        <begin position="40"/>
        <end position="59"/>
    </location>
</feature>
<reference evidence="9" key="1">
    <citation type="journal article" date="2019" name="Int. J. Syst. Evol. Microbiol.">
        <title>The Global Catalogue of Microorganisms (GCM) 10K type strain sequencing project: providing services to taxonomists for standard genome sequencing and annotation.</title>
        <authorList>
            <consortium name="The Broad Institute Genomics Platform"/>
            <consortium name="The Broad Institute Genome Sequencing Center for Infectious Disease"/>
            <person name="Wu L."/>
            <person name="Ma J."/>
        </authorList>
    </citation>
    <scope>NUCLEOTIDE SEQUENCE [LARGE SCALE GENOMIC DNA]</scope>
    <source>
        <strain evidence="9">CCM 8924</strain>
    </source>
</reference>
<sequence length="143" mass="16696">MRTIMAKIVKYRMQLMYLIFGVLTTLVNIVVYSGARWMDLTINVSYVLAWLLSVLFAYLTNRKWVFDSQTTGFGNIILEMIKFFLARLATGMLGYLILLFGVHVMHQNDMIWNVIQNIFVIVSNYVLSKLVIFKLKEKIKNDD</sequence>
<evidence type="ECO:0000313" key="9">
    <source>
        <dbReference type="Proteomes" id="UP001596158"/>
    </source>
</evidence>
<keyword evidence="4 6" id="KW-1133">Transmembrane helix</keyword>
<evidence type="ECO:0000259" key="7">
    <source>
        <dbReference type="Pfam" id="PF04138"/>
    </source>
</evidence>
<feature type="transmembrane region" description="Helical" evidence="6">
    <location>
        <begin position="80"/>
        <end position="104"/>
    </location>
</feature>
<keyword evidence="3 6" id="KW-0812">Transmembrane</keyword>
<gene>
    <name evidence="8" type="ORF">ACFQGR_03465</name>
</gene>
<dbReference type="Pfam" id="PF04138">
    <property type="entry name" value="GtrA_DPMS_TM"/>
    <property type="match status" value="1"/>
</dbReference>
<proteinExistence type="inferred from homology"/>
<dbReference type="PANTHER" id="PTHR38459">
    <property type="entry name" value="PROPHAGE BACTOPRENOL-LINKED GLUCOSE TRANSLOCASE HOMOLOG"/>
    <property type="match status" value="1"/>
</dbReference>
<comment type="similarity">
    <text evidence="2">Belongs to the GtrA family.</text>
</comment>
<accession>A0ABW1RSP3</accession>
<evidence type="ECO:0000256" key="5">
    <source>
        <dbReference type="ARBA" id="ARBA00023136"/>
    </source>
</evidence>
<evidence type="ECO:0000256" key="1">
    <source>
        <dbReference type="ARBA" id="ARBA00004141"/>
    </source>
</evidence>
<keyword evidence="5 6" id="KW-0472">Membrane</keyword>